<dbReference type="Proteomes" id="UP000218810">
    <property type="component" value="Unassembled WGS sequence"/>
</dbReference>
<evidence type="ECO:0000313" key="2">
    <source>
        <dbReference type="Proteomes" id="UP000218810"/>
    </source>
</evidence>
<gene>
    <name evidence="1" type="ORF">CEY15_07630</name>
</gene>
<comment type="caution">
    <text evidence="1">The sequence shown here is derived from an EMBL/GenBank/DDBJ whole genome shotgun (WGS) entry which is preliminary data.</text>
</comment>
<organism evidence="1 2">
    <name type="scientific">Dietzia natronolimnaea</name>
    <dbReference type="NCBI Taxonomy" id="161920"/>
    <lineage>
        <taxon>Bacteria</taxon>
        <taxon>Bacillati</taxon>
        <taxon>Actinomycetota</taxon>
        <taxon>Actinomycetes</taxon>
        <taxon>Mycobacteriales</taxon>
        <taxon>Dietziaceae</taxon>
        <taxon>Dietzia</taxon>
    </lineage>
</organism>
<dbReference type="AlphaFoldDB" id="A0A2A2WQE3"/>
<sequence>MDGRQIDIDYWLVLADVVEAGDVDGCAPGDDVDGSVLAVPWGLPGDQRAVGRVSTQAVKLFGGQCAYRFLAP</sequence>
<dbReference type="EMBL" id="NTGA01000014">
    <property type="protein sequence ID" value="PAY23449.1"/>
    <property type="molecule type" value="Genomic_DNA"/>
</dbReference>
<proteinExistence type="predicted"/>
<protein>
    <submittedName>
        <fullName evidence="1">Uncharacterized protein</fullName>
    </submittedName>
</protein>
<keyword evidence="2" id="KW-1185">Reference proteome</keyword>
<accession>A0A2A2WQE3</accession>
<name>A0A2A2WQE3_9ACTN</name>
<evidence type="ECO:0000313" key="1">
    <source>
        <dbReference type="EMBL" id="PAY23449.1"/>
    </source>
</evidence>
<reference evidence="2" key="1">
    <citation type="submission" date="2017-09" db="EMBL/GenBank/DDBJ databases">
        <authorList>
            <person name="Zhang Y."/>
            <person name="Huang X."/>
            <person name="Liu J."/>
            <person name="Lu L."/>
            <person name="Peng K."/>
        </authorList>
    </citation>
    <scope>NUCLEOTIDE SEQUENCE [LARGE SCALE GENOMIC DNA]</scope>
    <source>
        <strain evidence="2">S-XJ-1</strain>
    </source>
</reference>